<accession>A0A2H0NDD5</accession>
<evidence type="ECO:0000313" key="1">
    <source>
        <dbReference type="EMBL" id="PIR06909.1"/>
    </source>
</evidence>
<reference evidence="1 2" key="1">
    <citation type="submission" date="2017-09" db="EMBL/GenBank/DDBJ databases">
        <title>Depth-based differentiation of microbial function through sediment-hosted aquifers and enrichment of novel symbionts in the deep terrestrial subsurface.</title>
        <authorList>
            <person name="Probst A.J."/>
            <person name="Ladd B."/>
            <person name="Jarett J.K."/>
            <person name="Geller-Mcgrath D.E."/>
            <person name="Sieber C.M."/>
            <person name="Emerson J.B."/>
            <person name="Anantharaman K."/>
            <person name="Thomas B.C."/>
            <person name="Malmstrom R."/>
            <person name="Stieglmeier M."/>
            <person name="Klingl A."/>
            <person name="Woyke T."/>
            <person name="Ryan C.M."/>
            <person name="Banfield J.F."/>
        </authorList>
    </citation>
    <scope>NUCLEOTIDE SEQUENCE [LARGE SCALE GENOMIC DNA]</scope>
    <source>
        <strain evidence="1">CG11_big_fil_rev_8_21_14_0_20_38_23</strain>
    </source>
</reference>
<gene>
    <name evidence="1" type="ORF">COV54_01970</name>
</gene>
<dbReference type="AlphaFoldDB" id="A0A2H0NDD5"/>
<dbReference type="Proteomes" id="UP000228867">
    <property type="component" value="Unassembled WGS sequence"/>
</dbReference>
<sequence length="253" mass="29233">MFYSDSEHFKSLCGYEIDGFWYPRVTRIVEIKAKPALYRFYGGMENFDAGEKVKQQSAVEGTQIHSAIEKIITGTMPEIPSSIEPSIKAFLEFLKQKNIQVDPDLVEKRIINYAERYAGTLDAVAFIDGKLGILDIKTSQAIYRDYNLQTAAYLAAVKDLVKGIQTRWILRIDQNRVCLKCGAILRSKGGRDKIKTVWGNAEMKNCQHEWSEIKGQIELQEFPYWEKDFQAFLGAKKLWEWENEHWLTQVGYL</sequence>
<proteinExistence type="predicted"/>
<comment type="caution">
    <text evidence="1">The sequence shown here is derived from an EMBL/GenBank/DDBJ whole genome shotgun (WGS) entry which is preliminary data.</text>
</comment>
<dbReference type="InterPro" id="IPR011604">
    <property type="entry name" value="PDDEXK-like_dom_sf"/>
</dbReference>
<organism evidence="1 2">
    <name type="scientific">Candidatus Jorgensenbacteria bacterium CG11_big_fil_rev_8_21_14_0_20_38_23</name>
    <dbReference type="NCBI Taxonomy" id="1974594"/>
    <lineage>
        <taxon>Bacteria</taxon>
        <taxon>Candidatus Joergenseniibacteriota</taxon>
    </lineage>
</organism>
<protein>
    <recommendedName>
        <fullName evidence="3">PD-(D/E)XK endonuclease-like domain-containing protein</fullName>
    </recommendedName>
</protein>
<dbReference type="EMBL" id="PCWR01000046">
    <property type="protein sequence ID" value="PIR06909.1"/>
    <property type="molecule type" value="Genomic_DNA"/>
</dbReference>
<dbReference type="Gene3D" id="3.90.320.10">
    <property type="match status" value="1"/>
</dbReference>
<evidence type="ECO:0008006" key="3">
    <source>
        <dbReference type="Google" id="ProtNLM"/>
    </source>
</evidence>
<name>A0A2H0NDD5_9BACT</name>
<evidence type="ECO:0000313" key="2">
    <source>
        <dbReference type="Proteomes" id="UP000228867"/>
    </source>
</evidence>